<evidence type="ECO:0000256" key="1">
    <source>
        <dbReference type="ARBA" id="ARBA00006484"/>
    </source>
</evidence>
<gene>
    <name evidence="3" type="ORF">AWRI4619_LOCUS5854</name>
</gene>
<reference evidence="3" key="1">
    <citation type="submission" date="2020-06" db="EMBL/GenBank/DDBJ databases">
        <authorList>
            <person name="Onetto C."/>
        </authorList>
    </citation>
    <scope>NUCLEOTIDE SEQUENCE</scope>
</reference>
<dbReference type="EMBL" id="CAIJEN010000008">
    <property type="protein sequence ID" value="CAD0089783.1"/>
    <property type="molecule type" value="Genomic_DNA"/>
</dbReference>
<dbReference type="InterPro" id="IPR036291">
    <property type="entry name" value="NAD(P)-bd_dom_sf"/>
</dbReference>
<name>A0A9N8JR75_9PEZI</name>
<accession>A0A9N8JR75</accession>
<evidence type="ECO:0000313" key="4">
    <source>
        <dbReference type="Proteomes" id="UP000716446"/>
    </source>
</evidence>
<keyword evidence="4" id="KW-1185">Reference proteome</keyword>
<sequence>MAETNRKIALITGGSQGIGAATARALVEKNYFVVINYSSNTDAATNLVAELGFENAVAIKADASLVSDTSSLIDTVVSKYGRIHVLICSAAKLGLQDISETTEAGFDALFAINVKGPYFLVQVSLLVCPWRVSLLLLTSLQKALPHMPPGSHIVLMSTTQCHASTVTSEYVLYTMTKGAIEQMARVLAKTLGPKGVFVNAVAPGPTATDMFLNSGRPQSVLDKIASFSPHNRIGEPKDVAEAIVFLTQNQWVSGQVVKVNGGMA</sequence>
<evidence type="ECO:0008006" key="5">
    <source>
        <dbReference type="Google" id="ProtNLM"/>
    </source>
</evidence>
<organism evidence="3 4">
    <name type="scientific">Aureobasidium vineae</name>
    <dbReference type="NCBI Taxonomy" id="2773715"/>
    <lineage>
        <taxon>Eukaryota</taxon>
        <taxon>Fungi</taxon>
        <taxon>Dikarya</taxon>
        <taxon>Ascomycota</taxon>
        <taxon>Pezizomycotina</taxon>
        <taxon>Dothideomycetes</taxon>
        <taxon>Dothideomycetidae</taxon>
        <taxon>Dothideales</taxon>
        <taxon>Saccotheciaceae</taxon>
        <taxon>Aureobasidium</taxon>
    </lineage>
</organism>
<dbReference type="SUPFAM" id="SSF51735">
    <property type="entry name" value="NAD(P)-binding Rossmann-fold domains"/>
    <property type="match status" value="1"/>
</dbReference>
<dbReference type="Gene3D" id="3.40.50.720">
    <property type="entry name" value="NAD(P)-binding Rossmann-like Domain"/>
    <property type="match status" value="1"/>
</dbReference>
<keyword evidence="2" id="KW-0560">Oxidoreductase</keyword>
<dbReference type="InterPro" id="IPR002347">
    <property type="entry name" value="SDR_fam"/>
</dbReference>
<dbReference type="PRINTS" id="PR00081">
    <property type="entry name" value="GDHRDH"/>
</dbReference>
<evidence type="ECO:0000313" key="3">
    <source>
        <dbReference type="EMBL" id="CAD0089783.1"/>
    </source>
</evidence>
<dbReference type="GO" id="GO:0016614">
    <property type="term" value="F:oxidoreductase activity, acting on CH-OH group of donors"/>
    <property type="evidence" value="ECO:0007669"/>
    <property type="project" value="UniProtKB-ARBA"/>
</dbReference>
<comment type="caution">
    <text evidence="3">The sequence shown here is derived from an EMBL/GenBank/DDBJ whole genome shotgun (WGS) entry which is preliminary data.</text>
</comment>
<dbReference type="AlphaFoldDB" id="A0A9N8JR75"/>
<evidence type="ECO:0000256" key="2">
    <source>
        <dbReference type="ARBA" id="ARBA00023002"/>
    </source>
</evidence>
<comment type="similarity">
    <text evidence="1">Belongs to the short-chain dehydrogenases/reductases (SDR) family.</text>
</comment>
<dbReference type="PANTHER" id="PTHR48107">
    <property type="entry name" value="NADPH-DEPENDENT ALDEHYDE REDUCTASE-LIKE PROTEIN, CHLOROPLASTIC-RELATED"/>
    <property type="match status" value="1"/>
</dbReference>
<dbReference type="Pfam" id="PF00106">
    <property type="entry name" value="adh_short"/>
    <property type="match status" value="1"/>
</dbReference>
<dbReference type="PANTHER" id="PTHR48107:SF7">
    <property type="entry name" value="RE15974P"/>
    <property type="match status" value="1"/>
</dbReference>
<protein>
    <recommendedName>
        <fullName evidence="5">NAD(P)-binding protein</fullName>
    </recommendedName>
</protein>
<dbReference type="Pfam" id="PF13561">
    <property type="entry name" value="adh_short_C2"/>
    <property type="match status" value="1"/>
</dbReference>
<proteinExistence type="inferred from homology"/>
<dbReference type="Proteomes" id="UP000716446">
    <property type="component" value="Unassembled WGS sequence"/>
</dbReference>